<dbReference type="InterPro" id="IPR022187">
    <property type="entry name" value="Conjug_transposon_TraM"/>
</dbReference>
<accession>A0ABS5P9F3</accession>
<gene>
    <name evidence="2" type="primary">traM</name>
    <name evidence="2" type="ORF">KHA90_07980</name>
</gene>
<evidence type="ECO:0000313" key="2">
    <source>
        <dbReference type="EMBL" id="MBS7230959.1"/>
    </source>
</evidence>
<comment type="caution">
    <text evidence="2">The sequence shown here is derived from an EMBL/GenBank/DDBJ whole genome shotgun (WGS) entry which is preliminary data.</text>
</comment>
<evidence type="ECO:0000259" key="1">
    <source>
        <dbReference type="Pfam" id="PF12508"/>
    </source>
</evidence>
<proteinExistence type="predicted"/>
<dbReference type="EMBL" id="JAGYVZ010000005">
    <property type="protein sequence ID" value="MBS7230959.1"/>
    <property type="molecule type" value="Genomic_DNA"/>
</dbReference>
<evidence type="ECO:0000313" key="3">
    <source>
        <dbReference type="Proteomes" id="UP000722625"/>
    </source>
</evidence>
<dbReference type="InterPro" id="IPR055407">
    <property type="entry name" value="TraM_C"/>
</dbReference>
<dbReference type="Pfam" id="PF12508">
    <property type="entry name" value="Transposon_TraM"/>
    <property type="match status" value="1"/>
</dbReference>
<feature type="domain" description="Conjugative transposon TraM C-terminal" evidence="1">
    <location>
        <begin position="279"/>
        <end position="421"/>
    </location>
</feature>
<organism evidence="2 3">
    <name type="scientific">Flavobacterium psychroterrae</name>
    <dbReference type="NCBI Taxonomy" id="2133767"/>
    <lineage>
        <taxon>Bacteria</taxon>
        <taxon>Pseudomonadati</taxon>
        <taxon>Bacteroidota</taxon>
        <taxon>Flavobacteriia</taxon>
        <taxon>Flavobacteriales</taxon>
        <taxon>Flavobacteriaceae</taxon>
        <taxon>Flavobacterium</taxon>
    </lineage>
</organism>
<sequence length="430" mass="48306">MEHKTLSPKQLKRRRLLFMLPLLTLPFLTMLFWTLGGGTPTIAAIQNKEQKGFNFELPLPKFKEDDALDKMSYYDKAATDSLKLLEEIKKDPNYSDNIAEEEFDLEWQQEFLKPKNSRKGKTALSGISEKDPASEKIYQKLASLQKIINEPQPYTDPEQDMREFDYRNNRDDAAQDMKSLEQMMTAMTAPQQADPELKQLGGMLENILDIQHPERMQEKLKQSSKNQKGKTYAVDKKKAEDNLTFLEAKNGEQNSAIKQNAFFSAEEESSPEENQNALEAVIHQTQTIVSGSVIKLRLTGDVVINNVSIPSNSFLYGTAALKGERLEVKISTIKYQNSILPVELEVYDMDGIPGIYIPGTINRESAKASADRSIQAVGLATLDDSWGAQAAGMGVEAAKSLLSKKVKLIKVVVKSGYRVLLYDEKQKNAN</sequence>
<dbReference type="Proteomes" id="UP000722625">
    <property type="component" value="Unassembled WGS sequence"/>
</dbReference>
<dbReference type="RefSeq" id="WP_213297361.1">
    <property type="nucleotide sequence ID" value="NZ_JAGYVZ010000005.1"/>
</dbReference>
<keyword evidence="3" id="KW-1185">Reference proteome</keyword>
<name>A0ABS5P9F3_9FLAO</name>
<reference evidence="2 3" key="1">
    <citation type="journal article" date="2018" name="Int. J. Syst. Evol. Microbiol.">
        <title>Flavobacterium chryseum sp. nov. and Flavobacterium psychroterrae sp. nov., novel environmental bacteria isolated from Antarctica.</title>
        <authorList>
            <person name="Kralova S."/>
            <person name="Svec P."/>
            <person name="Busse H.J."/>
            <person name="Stankova E."/>
            <person name="Vaczi P."/>
            <person name="Sedlacek I."/>
        </authorList>
    </citation>
    <scope>NUCLEOTIDE SEQUENCE [LARGE SCALE GENOMIC DNA]</scope>
    <source>
        <strain evidence="2 3">CCM 8827</strain>
    </source>
</reference>
<dbReference type="NCBIfam" id="TIGR03779">
    <property type="entry name" value="Bac_Flav_CT_M"/>
    <property type="match status" value="1"/>
</dbReference>
<protein>
    <submittedName>
        <fullName evidence="2">Conjugative transposon protein TraM</fullName>
    </submittedName>
</protein>